<feature type="active site" description="Proton donor/acceptor" evidence="2">
    <location>
        <position position="84"/>
    </location>
</feature>
<dbReference type="AlphaFoldDB" id="A0A1M6JM52"/>
<dbReference type="GO" id="GO:0043456">
    <property type="term" value="P:regulation of pentose-phosphate shunt"/>
    <property type="evidence" value="ECO:0007669"/>
    <property type="project" value="TreeGrafter"/>
</dbReference>
<dbReference type="CDD" id="cd07067">
    <property type="entry name" value="HP_PGM_like"/>
    <property type="match status" value="1"/>
</dbReference>
<evidence type="ECO:0000313" key="5">
    <source>
        <dbReference type="Proteomes" id="UP000184465"/>
    </source>
</evidence>
<dbReference type="GO" id="GO:0045820">
    <property type="term" value="P:negative regulation of glycolytic process"/>
    <property type="evidence" value="ECO:0007669"/>
    <property type="project" value="TreeGrafter"/>
</dbReference>
<keyword evidence="5" id="KW-1185">Reference proteome</keyword>
<dbReference type="PIRSF" id="PIRSF000709">
    <property type="entry name" value="6PFK_2-Ptase"/>
    <property type="match status" value="1"/>
</dbReference>
<dbReference type="RefSeq" id="WP_073146270.1">
    <property type="nucleotide sequence ID" value="NZ_FRAG01000001.1"/>
</dbReference>
<dbReference type="PANTHER" id="PTHR46517">
    <property type="entry name" value="FRUCTOSE-2,6-BISPHOSPHATASE TIGAR"/>
    <property type="match status" value="1"/>
</dbReference>
<dbReference type="PANTHER" id="PTHR46517:SF1">
    <property type="entry name" value="FRUCTOSE-2,6-BISPHOSPHATASE TIGAR"/>
    <property type="match status" value="1"/>
</dbReference>
<accession>A0A1M6JM52</accession>
<organism evidence="4 5">
    <name type="scientific">Paramaledivibacter caminithermalis (strain DSM 15212 / CIP 107654 / DViRD3)</name>
    <name type="common">Clostridium caminithermale</name>
    <dbReference type="NCBI Taxonomy" id="1121301"/>
    <lineage>
        <taxon>Bacteria</taxon>
        <taxon>Bacillati</taxon>
        <taxon>Bacillota</taxon>
        <taxon>Clostridia</taxon>
        <taxon>Peptostreptococcales</taxon>
        <taxon>Caminicellaceae</taxon>
        <taxon>Paramaledivibacter</taxon>
    </lineage>
</organism>
<feature type="active site" description="Tele-phosphohistidine intermediate" evidence="2">
    <location>
        <position position="9"/>
    </location>
</feature>
<dbReference type="InterPro" id="IPR001345">
    <property type="entry name" value="PG/BPGM_mutase_AS"/>
</dbReference>
<dbReference type="InterPro" id="IPR029033">
    <property type="entry name" value="His_PPase_superfam"/>
</dbReference>
<evidence type="ECO:0000256" key="3">
    <source>
        <dbReference type="PIRSR" id="PIRSR613078-2"/>
    </source>
</evidence>
<feature type="binding site" evidence="3">
    <location>
        <begin position="8"/>
        <end position="15"/>
    </location>
    <ligand>
        <name>substrate</name>
    </ligand>
</feature>
<keyword evidence="1" id="KW-0378">Hydrolase</keyword>
<dbReference type="Gene3D" id="3.40.50.1240">
    <property type="entry name" value="Phosphoglycerate mutase-like"/>
    <property type="match status" value="1"/>
</dbReference>
<dbReference type="InterPro" id="IPR051695">
    <property type="entry name" value="Phosphoglycerate_Mutase"/>
</dbReference>
<proteinExistence type="predicted"/>
<dbReference type="GO" id="GO:0004331">
    <property type="term" value="F:fructose-2,6-bisphosphate 2-phosphatase activity"/>
    <property type="evidence" value="ECO:0007669"/>
    <property type="project" value="TreeGrafter"/>
</dbReference>
<gene>
    <name evidence="4" type="ORF">SAMN02745912_00040</name>
</gene>
<dbReference type="OrthoDB" id="9781415at2"/>
<dbReference type="SUPFAM" id="SSF53254">
    <property type="entry name" value="Phosphoglycerate mutase-like"/>
    <property type="match status" value="1"/>
</dbReference>
<evidence type="ECO:0000256" key="2">
    <source>
        <dbReference type="PIRSR" id="PIRSR613078-1"/>
    </source>
</evidence>
<dbReference type="EMBL" id="FRAG01000001">
    <property type="protein sequence ID" value="SHJ47714.1"/>
    <property type="molecule type" value="Genomic_DNA"/>
</dbReference>
<dbReference type="SMART" id="SM00855">
    <property type="entry name" value="PGAM"/>
    <property type="match status" value="1"/>
</dbReference>
<dbReference type="Proteomes" id="UP000184465">
    <property type="component" value="Unassembled WGS sequence"/>
</dbReference>
<name>A0A1M6JM52_PARC5</name>
<sequence length="207" mass="23872">MLKLYLIRHGETQWNCEAKTQGCKNIDLSKLGLLQGRLLANKLKKLNEDYLKIYTSDLDRCYLTAKAVSEELKIDVEVHKDLREMSFGDWEGLTLEEIRKAYFKEYLRWRTEPHKAYIPKGESLKAVQNRCLNSVKKIIRKHNNGSVIIISHGVAIKTMIFGLLGLDLKHFYSISLNNASLNKLEFRDYGPVLTSLNDTCHLDSKNV</sequence>
<protein>
    <submittedName>
        <fullName evidence="4">Probable phosphoglycerate mutase</fullName>
    </submittedName>
</protein>
<evidence type="ECO:0000256" key="1">
    <source>
        <dbReference type="ARBA" id="ARBA00022801"/>
    </source>
</evidence>
<dbReference type="InterPro" id="IPR013078">
    <property type="entry name" value="His_Pase_superF_clade-1"/>
</dbReference>
<dbReference type="STRING" id="1121301.SAMN02745912_00040"/>
<evidence type="ECO:0000313" key="4">
    <source>
        <dbReference type="EMBL" id="SHJ47714.1"/>
    </source>
</evidence>
<reference evidence="4 5" key="1">
    <citation type="submission" date="2016-11" db="EMBL/GenBank/DDBJ databases">
        <authorList>
            <person name="Jaros S."/>
            <person name="Januszkiewicz K."/>
            <person name="Wedrychowicz H."/>
        </authorList>
    </citation>
    <scope>NUCLEOTIDE SEQUENCE [LARGE SCALE GENOMIC DNA]</scope>
    <source>
        <strain evidence="4 5">DSM 15212</strain>
    </source>
</reference>
<feature type="binding site" evidence="3">
    <location>
        <position position="60"/>
    </location>
    <ligand>
        <name>substrate</name>
    </ligand>
</feature>
<dbReference type="Pfam" id="PF00300">
    <property type="entry name" value="His_Phos_1"/>
    <property type="match status" value="1"/>
</dbReference>
<dbReference type="GO" id="GO:0005829">
    <property type="term" value="C:cytosol"/>
    <property type="evidence" value="ECO:0007669"/>
    <property type="project" value="TreeGrafter"/>
</dbReference>
<dbReference type="PROSITE" id="PS00175">
    <property type="entry name" value="PG_MUTASE"/>
    <property type="match status" value="1"/>
</dbReference>